<feature type="compositionally biased region" description="Basic and acidic residues" evidence="1">
    <location>
        <begin position="1"/>
        <end position="14"/>
    </location>
</feature>
<dbReference type="GeneID" id="20821069"/>
<reference evidence="2" key="1">
    <citation type="submission" date="2013-12" db="EMBL/GenBank/DDBJ databases">
        <title>The Genome Sequence of Aphanomyces astaci APO3.</title>
        <authorList>
            <consortium name="The Broad Institute Genomics Platform"/>
            <person name="Russ C."/>
            <person name="Tyler B."/>
            <person name="van West P."/>
            <person name="Dieguez-Uribeondo J."/>
            <person name="Young S.K."/>
            <person name="Zeng Q."/>
            <person name="Gargeya S."/>
            <person name="Fitzgerald M."/>
            <person name="Abouelleil A."/>
            <person name="Alvarado L."/>
            <person name="Chapman S.B."/>
            <person name="Gainer-Dewar J."/>
            <person name="Goldberg J."/>
            <person name="Griggs A."/>
            <person name="Gujja S."/>
            <person name="Hansen M."/>
            <person name="Howarth C."/>
            <person name="Imamovic A."/>
            <person name="Ireland A."/>
            <person name="Larimer J."/>
            <person name="McCowan C."/>
            <person name="Murphy C."/>
            <person name="Pearson M."/>
            <person name="Poon T.W."/>
            <person name="Priest M."/>
            <person name="Roberts A."/>
            <person name="Saif S."/>
            <person name="Shea T."/>
            <person name="Sykes S."/>
            <person name="Wortman J."/>
            <person name="Nusbaum C."/>
            <person name="Birren B."/>
        </authorList>
    </citation>
    <scope>NUCLEOTIDE SEQUENCE [LARGE SCALE GENOMIC DNA]</scope>
    <source>
        <strain evidence="2">APO3</strain>
    </source>
</reference>
<name>W4FAZ6_APHAT</name>
<evidence type="ECO:0000313" key="2">
    <source>
        <dbReference type="EMBL" id="ETV63991.1"/>
    </source>
</evidence>
<feature type="non-terminal residue" evidence="2">
    <location>
        <position position="1"/>
    </location>
</feature>
<dbReference type="VEuPathDB" id="FungiDB:H257_19073"/>
<dbReference type="AlphaFoldDB" id="W4FAZ6"/>
<accession>W4FAZ6</accession>
<sequence>LKHLHHDTAPTGHDRRIRTRRAHLQAKTRDWHSRRLSLLPPATPSPPVSNAPPILPPRRPPDPKRLPPEA</sequence>
<feature type="compositionally biased region" description="Basic and acidic residues" evidence="1">
    <location>
        <begin position="59"/>
        <end position="70"/>
    </location>
</feature>
<protein>
    <submittedName>
        <fullName evidence="2">Uncharacterized protein</fullName>
    </submittedName>
</protein>
<gene>
    <name evidence="2" type="ORF">H257_19073</name>
</gene>
<organism evidence="2">
    <name type="scientific">Aphanomyces astaci</name>
    <name type="common">Crayfish plague agent</name>
    <dbReference type="NCBI Taxonomy" id="112090"/>
    <lineage>
        <taxon>Eukaryota</taxon>
        <taxon>Sar</taxon>
        <taxon>Stramenopiles</taxon>
        <taxon>Oomycota</taxon>
        <taxon>Saprolegniomycetes</taxon>
        <taxon>Saprolegniales</taxon>
        <taxon>Verrucalvaceae</taxon>
        <taxon>Aphanomyces</taxon>
    </lineage>
</organism>
<proteinExistence type="predicted"/>
<dbReference type="RefSeq" id="XP_009846525.1">
    <property type="nucleotide sequence ID" value="XM_009848223.1"/>
</dbReference>
<feature type="region of interest" description="Disordered" evidence="1">
    <location>
        <begin position="1"/>
        <end position="70"/>
    </location>
</feature>
<feature type="compositionally biased region" description="Basic residues" evidence="1">
    <location>
        <begin position="15"/>
        <end position="26"/>
    </location>
</feature>
<feature type="compositionally biased region" description="Pro residues" evidence="1">
    <location>
        <begin position="41"/>
        <end position="58"/>
    </location>
</feature>
<dbReference type="EMBL" id="KI913450">
    <property type="protein sequence ID" value="ETV63991.1"/>
    <property type="molecule type" value="Genomic_DNA"/>
</dbReference>
<evidence type="ECO:0000256" key="1">
    <source>
        <dbReference type="SAM" id="MobiDB-lite"/>
    </source>
</evidence>